<dbReference type="Gene3D" id="2.40.170.20">
    <property type="entry name" value="TonB-dependent receptor, beta-barrel domain"/>
    <property type="match status" value="1"/>
</dbReference>
<sequence length="726" mass="80572">MSLTCQERTCAYTVNHHRSKVLRFLTSSYRQSLWQSKRSNMSVFKPCFGSLVVASCLFPLSLIAADTVYQLDPVSTTENTEGTPRVVREDLKPDSIVNPHKVESSSQAGVEIFTQEDIRDLAPKDMFDLLSKATGVDVTYHGRKSPYFVNVRGGGSLTYIIDGAILPSTANKILQKIPMNAIEEIQIVRGSSSLTLGPSINIGSSNSGSGVNVGCIIIKTKQPKKTEAILQGSVEKTESFPTANKESLYLGTRIDNEKGSAFVGGLVSGMHRDSTDRYFDGQTADARMANAGFSYGKLSGKIMAYKDEGRFEMQRGVTVTGALDNSKWYYDPITTEIVSGDATVQWNENHATLASLFSTRYEHTEYSNESFATTATGVAKPYWEETEGVSLRHNIRYGDTTVMLGVQSTDDEGFGANNSASYNRFKVNVLGWSGSAEQKLFDGALILDGGYREDQKHIDYSSTSASRNSANNDEDMAPAKIYAFGAKWNITSIYALSARYFNADQGTMGDFDVKAQTGTLHAEKQERFETSLEANYDKMFTPMVTWFKVKIDNEKTASNTTYVQNGQTYYYYTESDTDRDGIELLLKGYFSTGTSYKASYTRLLNYDSISSTGVTTNNIGGSNPRDLYTLQVTQEWDKYRANVSLQKESGWHTSTSAMGTAYDVNLGDFTRVDANIMRDFKTAGNTTTTLMLYARNITDEKYATRYTTGYYYDRGRVVGLDVTLKY</sequence>
<organism evidence="9 10">
    <name type="scientific">Sulfurospirillum cavolei</name>
    <dbReference type="NCBI Taxonomy" id="366522"/>
    <lineage>
        <taxon>Bacteria</taxon>
        <taxon>Pseudomonadati</taxon>
        <taxon>Campylobacterota</taxon>
        <taxon>Epsilonproteobacteria</taxon>
        <taxon>Campylobacterales</taxon>
        <taxon>Sulfurospirillaceae</taxon>
        <taxon>Sulfurospirillum</taxon>
    </lineage>
</organism>
<evidence type="ECO:0000256" key="4">
    <source>
        <dbReference type="ARBA" id="ARBA00022692"/>
    </source>
</evidence>
<proteinExistence type="inferred from homology"/>
<dbReference type="AlphaFoldDB" id="A0A2D3WE41"/>
<keyword evidence="4 7" id="KW-0812">Transmembrane</keyword>
<dbReference type="Proteomes" id="UP000231638">
    <property type="component" value="Unassembled WGS sequence"/>
</dbReference>
<dbReference type="GO" id="GO:0009279">
    <property type="term" value="C:cell outer membrane"/>
    <property type="evidence" value="ECO:0007669"/>
    <property type="project" value="UniProtKB-SubCell"/>
</dbReference>
<dbReference type="InterPro" id="IPR037066">
    <property type="entry name" value="Plug_dom_sf"/>
</dbReference>
<dbReference type="InterPro" id="IPR036942">
    <property type="entry name" value="Beta-barrel_TonB_sf"/>
</dbReference>
<dbReference type="Gene3D" id="2.170.130.10">
    <property type="entry name" value="TonB-dependent receptor, plug domain"/>
    <property type="match status" value="1"/>
</dbReference>
<comment type="caution">
    <text evidence="9">The sequence shown here is derived from an EMBL/GenBank/DDBJ whole genome shotgun (WGS) entry which is preliminary data.</text>
</comment>
<evidence type="ECO:0000256" key="6">
    <source>
        <dbReference type="ARBA" id="ARBA00023237"/>
    </source>
</evidence>
<evidence type="ECO:0000256" key="5">
    <source>
        <dbReference type="ARBA" id="ARBA00023136"/>
    </source>
</evidence>
<keyword evidence="2 7" id="KW-0813">Transport</keyword>
<comment type="subcellular location">
    <subcellularLocation>
        <location evidence="1 7">Cell outer membrane</location>
        <topology evidence="1 7">Multi-pass membrane protein</topology>
    </subcellularLocation>
</comment>
<dbReference type="Pfam" id="PF07715">
    <property type="entry name" value="Plug"/>
    <property type="match status" value="1"/>
</dbReference>
<dbReference type="PROSITE" id="PS52016">
    <property type="entry name" value="TONB_DEPENDENT_REC_3"/>
    <property type="match status" value="1"/>
</dbReference>
<evidence type="ECO:0000313" key="10">
    <source>
        <dbReference type="Proteomes" id="UP000231638"/>
    </source>
</evidence>
<keyword evidence="3 7" id="KW-1134">Transmembrane beta strand</keyword>
<feature type="domain" description="TonB-dependent receptor plug" evidence="8">
    <location>
        <begin position="105"/>
        <end position="198"/>
    </location>
</feature>
<keyword evidence="9" id="KW-0675">Receptor</keyword>
<comment type="similarity">
    <text evidence="7">Belongs to the TonB-dependent receptor family.</text>
</comment>
<dbReference type="SUPFAM" id="SSF56935">
    <property type="entry name" value="Porins"/>
    <property type="match status" value="1"/>
</dbReference>
<dbReference type="InterPro" id="IPR039426">
    <property type="entry name" value="TonB-dep_rcpt-like"/>
</dbReference>
<evidence type="ECO:0000256" key="1">
    <source>
        <dbReference type="ARBA" id="ARBA00004571"/>
    </source>
</evidence>
<keyword evidence="6 7" id="KW-0998">Cell outer membrane</keyword>
<dbReference type="EMBL" id="DLUG01000057">
    <property type="protein sequence ID" value="DAB36997.1"/>
    <property type="molecule type" value="Genomic_DNA"/>
</dbReference>
<gene>
    <name evidence="9" type="ORF">CFH80_01925</name>
</gene>
<evidence type="ECO:0000313" key="9">
    <source>
        <dbReference type="EMBL" id="DAB36997.1"/>
    </source>
</evidence>
<dbReference type="STRING" id="366522.GCA_001548055_00328"/>
<protein>
    <submittedName>
        <fullName evidence="9">TonB-dependent receptor</fullName>
    </submittedName>
</protein>
<evidence type="ECO:0000259" key="8">
    <source>
        <dbReference type="Pfam" id="PF07715"/>
    </source>
</evidence>
<evidence type="ECO:0000256" key="3">
    <source>
        <dbReference type="ARBA" id="ARBA00022452"/>
    </source>
</evidence>
<evidence type="ECO:0000256" key="7">
    <source>
        <dbReference type="PROSITE-ProRule" id="PRU01360"/>
    </source>
</evidence>
<evidence type="ECO:0000256" key="2">
    <source>
        <dbReference type="ARBA" id="ARBA00022448"/>
    </source>
</evidence>
<keyword evidence="5 7" id="KW-0472">Membrane</keyword>
<reference evidence="9 10" key="1">
    <citation type="journal article" date="2017" name="Front. Microbiol.">
        <title>Comparative Genomic Analysis of the Class Epsilonproteobacteria and Proposed Reclassification to Epsilonbacteraeota (phyl. nov.).</title>
        <authorList>
            <person name="Waite D.W."/>
            <person name="Vanwonterghem I."/>
            <person name="Rinke C."/>
            <person name="Parks D.H."/>
            <person name="Zhang Y."/>
            <person name="Takai K."/>
            <person name="Sievert S.M."/>
            <person name="Simon J."/>
            <person name="Campbell B.J."/>
            <person name="Hanson T.E."/>
            <person name="Woyke T."/>
            <person name="Klotz M.G."/>
            <person name="Hugenholtz P."/>
        </authorList>
    </citation>
    <scope>NUCLEOTIDE SEQUENCE [LARGE SCALE GENOMIC DNA]</scope>
    <source>
        <strain evidence="9">UBA11420</strain>
    </source>
</reference>
<dbReference type="InterPro" id="IPR012910">
    <property type="entry name" value="Plug_dom"/>
</dbReference>
<accession>A0A2D3WE41</accession>
<name>A0A2D3WE41_9BACT</name>